<gene>
    <name evidence="5" type="ORF">RI129_003269</name>
</gene>
<keyword evidence="3" id="KW-0472">Membrane</keyword>
<proteinExistence type="predicted"/>
<name>A0AAN7ZMX0_9COLE</name>
<keyword evidence="6" id="KW-1185">Reference proteome</keyword>
<dbReference type="Proteomes" id="UP001329430">
    <property type="component" value="Chromosome 2"/>
</dbReference>
<comment type="caution">
    <text evidence="5">The sequence shown here is derived from an EMBL/GenBank/DDBJ whole genome shotgun (WGS) entry which is preliminary data.</text>
</comment>
<comment type="cofactor">
    <cofactor evidence="1">
        <name>a divalent metal cation</name>
        <dbReference type="ChEBI" id="CHEBI:60240"/>
    </cofactor>
</comment>
<dbReference type="Pfam" id="PF13359">
    <property type="entry name" value="DDE_Tnp_4"/>
    <property type="match status" value="1"/>
</dbReference>
<dbReference type="InterPro" id="IPR027806">
    <property type="entry name" value="HARBI1_dom"/>
</dbReference>
<accession>A0AAN7ZMX0</accession>
<organism evidence="5 6">
    <name type="scientific">Pyrocoelia pectoralis</name>
    <dbReference type="NCBI Taxonomy" id="417401"/>
    <lineage>
        <taxon>Eukaryota</taxon>
        <taxon>Metazoa</taxon>
        <taxon>Ecdysozoa</taxon>
        <taxon>Arthropoda</taxon>
        <taxon>Hexapoda</taxon>
        <taxon>Insecta</taxon>
        <taxon>Pterygota</taxon>
        <taxon>Neoptera</taxon>
        <taxon>Endopterygota</taxon>
        <taxon>Coleoptera</taxon>
        <taxon>Polyphaga</taxon>
        <taxon>Elateriformia</taxon>
        <taxon>Elateroidea</taxon>
        <taxon>Lampyridae</taxon>
        <taxon>Lampyrinae</taxon>
        <taxon>Pyrocoelia</taxon>
    </lineage>
</organism>
<feature type="domain" description="DDE Tnp4" evidence="4">
    <location>
        <begin position="35"/>
        <end position="169"/>
    </location>
</feature>
<evidence type="ECO:0000256" key="3">
    <source>
        <dbReference type="SAM" id="Phobius"/>
    </source>
</evidence>
<evidence type="ECO:0000256" key="1">
    <source>
        <dbReference type="ARBA" id="ARBA00001968"/>
    </source>
</evidence>
<sequence>MRVFQRRSSIPGIIGCTDESRVKIIASKDSPNSDLNRKKFHSVLLQGVCNEKKLFLDTYAGEPGPLHDYNLYQKFDLAERITTRSVTFYNNGYLIGDLAYKLSIIIAGFKNFGNITRREVNFNKKLNLCRVEIENAFALLKGRFRRLKFMETVRLDFISLFIITSTILHHVFILNDDLPHDIVNLNDEVREVRRNDVNDVGVNNEGVDNNAEQKRRNILYNLPLD</sequence>
<dbReference type="AlphaFoldDB" id="A0AAN7ZMX0"/>
<evidence type="ECO:0000313" key="5">
    <source>
        <dbReference type="EMBL" id="KAK5648377.1"/>
    </source>
</evidence>
<evidence type="ECO:0000256" key="2">
    <source>
        <dbReference type="ARBA" id="ARBA00022723"/>
    </source>
</evidence>
<keyword evidence="3" id="KW-1133">Transmembrane helix</keyword>
<evidence type="ECO:0000259" key="4">
    <source>
        <dbReference type="Pfam" id="PF13359"/>
    </source>
</evidence>
<dbReference type="EMBL" id="JAVRBK010000002">
    <property type="protein sequence ID" value="KAK5648377.1"/>
    <property type="molecule type" value="Genomic_DNA"/>
</dbReference>
<feature type="transmembrane region" description="Helical" evidence="3">
    <location>
        <begin position="153"/>
        <end position="173"/>
    </location>
</feature>
<keyword evidence="2" id="KW-0479">Metal-binding</keyword>
<evidence type="ECO:0000313" key="6">
    <source>
        <dbReference type="Proteomes" id="UP001329430"/>
    </source>
</evidence>
<keyword evidence="3" id="KW-0812">Transmembrane</keyword>
<reference evidence="5 6" key="1">
    <citation type="journal article" date="2024" name="Insects">
        <title>An Improved Chromosome-Level Genome Assembly of the Firefly Pyrocoelia pectoralis.</title>
        <authorList>
            <person name="Fu X."/>
            <person name="Meyer-Rochow V.B."/>
            <person name="Ballantyne L."/>
            <person name="Zhu X."/>
        </authorList>
    </citation>
    <scope>NUCLEOTIDE SEQUENCE [LARGE SCALE GENOMIC DNA]</scope>
    <source>
        <strain evidence="5">XCY_ONT2</strain>
    </source>
</reference>
<dbReference type="GO" id="GO:0046872">
    <property type="term" value="F:metal ion binding"/>
    <property type="evidence" value="ECO:0007669"/>
    <property type="project" value="UniProtKB-KW"/>
</dbReference>
<protein>
    <recommendedName>
        <fullName evidence="4">DDE Tnp4 domain-containing protein</fullName>
    </recommendedName>
</protein>